<feature type="transmembrane region" description="Helical" evidence="1">
    <location>
        <begin position="21"/>
        <end position="46"/>
    </location>
</feature>
<dbReference type="InterPro" id="IPR009339">
    <property type="entry name" value="DUF998"/>
</dbReference>
<keyword evidence="1" id="KW-1133">Transmembrane helix</keyword>
<organism evidence="2 3">
    <name type="scientific">Salinispora arenicola</name>
    <dbReference type="NCBI Taxonomy" id="168697"/>
    <lineage>
        <taxon>Bacteria</taxon>
        <taxon>Bacillati</taxon>
        <taxon>Actinomycetota</taxon>
        <taxon>Actinomycetes</taxon>
        <taxon>Micromonosporales</taxon>
        <taxon>Micromonosporaceae</taxon>
        <taxon>Salinispora</taxon>
    </lineage>
</organism>
<proteinExistence type="predicted"/>
<name>A0A542XSS3_SALAC</name>
<dbReference type="Pfam" id="PF06197">
    <property type="entry name" value="DUF998"/>
    <property type="match status" value="1"/>
</dbReference>
<keyword evidence="1" id="KW-0472">Membrane</keyword>
<feature type="transmembrane region" description="Helical" evidence="1">
    <location>
        <begin position="159"/>
        <end position="178"/>
    </location>
</feature>
<evidence type="ECO:0000256" key="1">
    <source>
        <dbReference type="SAM" id="Phobius"/>
    </source>
</evidence>
<dbReference type="EMBL" id="VFOL01000001">
    <property type="protein sequence ID" value="TQL38897.1"/>
    <property type="molecule type" value="Genomic_DNA"/>
</dbReference>
<gene>
    <name evidence="2" type="ORF">FB564_4114</name>
</gene>
<evidence type="ECO:0000313" key="2">
    <source>
        <dbReference type="EMBL" id="TQL38897.1"/>
    </source>
</evidence>
<keyword evidence="1" id="KW-0812">Transmembrane</keyword>
<reference evidence="2 3" key="1">
    <citation type="submission" date="2019-06" db="EMBL/GenBank/DDBJ databases">
        <title>Sequencing the genomes of 1000 actinobacteria strains.</title>
        <authorList>
            <person name="Klenk H.-P."/>
        </authorList>
    </citation>
    <scope>NUCLEOTIDE SEQUENCE [LARGE SCALE GENOMIC DNA]</scope>
    <source>
        <strain evidence="2 3">DSM 44819</strain>
    </source>
</reference>
<protein>
    <submittedName>
        <fullName evidence="2">Uncharacterized protein DUF998</fullName>
    </submittedName>
</protein>
<feature type="transmembrane region" description="Helical" evidence="1">
    <location>
        <begin position="190"/>
        <end position="214"/>
    </location>
</feature>
<dbReference type="Proteomes" id="UP000315983">
    <property type="component" value="Unassembled WGS sequence"/>
</dbReference>
<feature type="transmembrane region" description="Helical" evidence="1">
    <location>
        <begin position="66"/>
        <end position="88"/>
    </location>
</feature>
<comment type="caution">
    <text evidence="2">The sequence shown here is derived from an EMBL/GenBank/DDBJ whole genome shotgun (WGS) entry which is preliminary data.</text>
</comment>
<sequence length="220" mass="23638">MTLEFGYPWRCAPHDGLMHTVPGWTVITALLAPLLLIGGGAFAATLQPFQFDQVGYSISQLAAYGATHRWVMTLFILGSGLCVVLSAIGLRTVRLAGRLMLGLSGVATIGVAAYPDQWVDGRPAPMDVVDVHTVSAWLVFLAAALWPTLAANRTGPLRLRWGLVLSAVQLAPAGWKIAQDISHGDFTHAAYLGLFQRVLVGFEGLILLAVVLLARRQDAR</sequence>
<accession>A0A542XSS3</accession>
<feature type="transmembrane region" description="Helical" evidence="1">
    <location>
        <begin position="95"/>
        <end position="114"/>
    </location>
</feature>
<feature type="transmembrane region" description="Helical" evidence="1">
    <location>
        <begin position="134"/>
        <end position="152"/>
    </location>
</feature>
<evidence type="ECO:0000313" key="3">
    <source>
        <dbReference type="Proteomes" id="UP000315983"/>
    </source>
</evidence>
<dbReference type="AlphaFoldDB" id="A0A542XSS3"/>